<gene>
    <name evidence="4" type="ORF">TA03910</name>
</gene>
<dbReference type="EMBL" id="CR940352">
    <property type="protein sequence ID" value="CAI75529.1"/>
    <property type="molecule type" value="Genomic_DNA"/>
</dbReference>
<dbReference type="InterPro" id="IPR050523">
    <property type="entry name" value="AKR_Detox_Biosynth"/>
</dbReference>
<dbReference type="InParanoid" id="Q4UCC2"/>
<dbReference type="SUPFAM" id="SSF51430">
    <property type="entry name" value="NAD(P)-linked oxidoreductase"/>
    <property type="match status" value="1"/>
</dbReference>
<evidence type="ECO:0000256" key="2">
    <source>
        <dbReference type="SAM" id="MobiDB-lite"/>
    </source>
</evidence>
<dbReference type="Gene3D" id="3.20.20.100">
    <property type="entry name" value="NADP-dependent oxidoreductase domain"/>
    <property type="match status" value="1"/>
</dbReference>
<dbReference type="OrthoDB" id="2310150at2759"/>
<accession>Q4UCC2</accession>
<evidence type="ECO:0000256" key="1">
    <source>
        <dbReference type="ARBA" id="ARBA00023002"/>
    </source>
</evidence>
<dbReference type="FunCoup" id="Q4UCC2">
    <property type="interactions" value="25"/>
</dbReference>
<dbReference type="STRING" id="5874.Q4UCC2"/>
<dbReference type="InterPro" id="IPR023210">
    <property type="entry name" value="NADP_OxRdtase_dom"/>
</dbReference>
<proteinExistence type="predicted"/>
<evidence type="ECO:0000259" key="3">
    <source>
        <dbReference type="Pfam" id="PF00248"/>
    </source>
</evidence>
<dbReference type="InterPro" id="IPR036812">
    <property type="entry name" value="NAD(P)_OxRdtase_dom_sf"/>
</dbReference>
<dbReference type="GeneID" id="3864777"/>
<dbReference type="PANTHER" id="PTHR43364:SF4">
    <property type="entry name" value="NAD(P)-LINKED OXIDOREDUCTASE SUPERFAMILY PROTEIN"/>
    <property type="match status" value="1"/>
</dbReference>
<dbReference type="RefSeq" id="XP_955005.1">
    <property type="nucleotide sequence ID" value="XM_949912.1"/>
</dbReference>
<feature type="region of interest" description="Disordered" evidence="2">
    <location>
        <begin position="405"/>
        <end position="446"/>
    </location>
</feature>
<dbReference type="Pfam" id="PF00248">
    <property type="entry name" value="Aldo_ket_red"/>
    <property type="match status" value="1"/>
</dbReference>
<evidence type="ECO:0000313" key="5">
    <source>
        <dbReference type="Proteomes" id="UP000001950"/>
    </source>
</evidence>
<feature type="compositionally biased region" description="Low complexity" evidence="2">
    <location>
        <begin position="405"/>
        <end position="443"/>
    </location>
</feature>
<dbReference type="PANTHER" id="PTHR43364">
    <property type="entry name" value="NADH-SPECIFIC METHYLGLYOXAL REDUCTASE-RELATED"/>
    <property type="match status" value="1"/>
</dbReference>
<protein>
    <recommendedName>
        <fullName evidence="3">NADP-dependent oxidoreductase domain-containing protein</fullName>
    </recommendedName>
</protein>
<organism evidence="4 5">
    <name type="scientific">Theileria annulata</name>
    <dbReference type="NCBI Taxonomy" id="5874"/>
    <lineage>
        <taxon>Eukaryota</taxon>
        <taxon>Sar</taxon>
        <taxon>Alveolata</taxon>
        <taxon>Apicomplexa</taxon>
        <taxon>Aconoidasida</taxon>
        <taxon>Piroplasmida</taxon>
        <taxon>Theileriidae</taxon>
        <taxon>Theileria</taxon>
    </lineage>
</organism>
<dbReference type="Proteomes" id="UP000001950">
    <property type="component" value="Chromosome 3"/>
</dbReference>
<feature type="domain" description="NADP-dependent oxidoreductase" evidence="3">
    <location>
        <begin position="251"/>
        <end position="662"/>
    </location>
</feature>
<dbReference type="eggNOG" id="KOG1575">
    <property type="taxonomic scope" value="Eukaryota"/>
</dbReference>
<dbReference type="AlphaFoldDB" id="Q4UCC2"/>
<name>Q4UCC2_THEAN</name>
<keyword evidence="5" id="KW-1185">Reference proteome</keyword>
<evidence type="ECO:0000313" key="4">
    <source>
        <dbReference type="EMBL" id="CAI75529.1"/>
    </source>
</evidence>
<dbReference type="VEuPathDB" id="PiroplasmaDB:TA03910"/>
<reference evidence="4 5" key="1">
    <citation type="journal article" date="2005" name="Science">
        <title>Genome of the host-cell transforming parasite Theileria annulata compared with T. parva.</title>
        <authorList>
            <person name="Pain A."/>
            <person name="Renauld H."/>
            <person name="Berriman M."/>
            <person name="Murphy L."/>
            <person name="Yeats C.A."/>
            <person name="Weir W."/>
            <person name="Kerhornou A."/>
            <person name="Aslett M."/>
            <person name="Bishop R."/>
            <person name="Bouchier C."/>
            <person name="Cochet M."/>
            <person name="Coulson R.M.R."/>
            <person name="Cronin A."/>
            <person name="de Villiers E.P."/>
            <person name="Fraser A."/>
            <person name="Fosker N."/>
            <person name="Gardner M."/>
            <person name="Goble A."/>
            <person name="Griffiths-Jones S."/>
            <person name="Harris D.E."/>
            <person name="Katzer F."/>
            <person name="Larke N."/>
            <person name="Lord A."/>
            <person name="Maser P."/>
            <person name="McKellar S."/>
            <person name="Mooney P."/>
            <person name="Morton F."/>
            <person name="Nene V."/>
            <person name="O'Neil S."/>
            <person name="Price C."/>
            <person name="Quail M.A."/>
            <person name="Rabbinowitsch E."/>
            <person name="Rawlings N.D."/>
            <person name="Rutter S."/>
            <person name="Saunders D."/>
            <person name="Seeger K."/>
            <person name="Shah T."/>
            <person name="Squares R."/>
            <person name="Squares S."/>
            <person name="Tivey A."/>
            <person name="Walker A.R."/>
            <person name="Woodward J."/>
            <person name="Dobbelaere D.A.E."/>
            <person name="Langsley G."/>
            <person name="Rajandream M.A."/>
            <person name="McKeever D."/>
            <person name="Shiels B."/>
            <person name="Tait A."/>
            <person name="Barrell B.G."/>
            <person name="Hall N."/>
        </authorList>
    </citation>
    <scope>NUCLEOTIDE SEQUENCE [LARGE SCALE GENOMIC DNA]</scope>
    <source>
        <strain evidence="5">Ankara</strain>
    </source>
</reference>
<sequence>MILIIIILIILRIFSYKLKFNNNLPFDNKFIKFDNKLLFDIKLSTDKDIKLSKDNIKLSIENNIKEDKDKLINSNKKKNILKNLGKSNINSILYNIQQYINNKIYSNDSITKCVNDSTTMGKRANDTFSTTMGKGANDTFSTPGKGANDTFDTTGKGANDTFNGTGKGANFTAMECTKDIKDIKESPFGAIGIGCRDTDTVTEKKTILYNNLKLINNKNNFKSEKILKTNDFIDGMLYRRLGETDMLISQLCIGTSMYDNPELIDPEHSIDIMETAFKRFGINFYDICEYDPYPYEPKSYKLHHKTIKEFIKRVGHNNIILSARISSNNLGKYKSSGRYLSWVRNDIHEPPNIKIIEKVVDNLLLNLNIDYLDILSFVYPYRYIPLSHLGEDTYCWSHEFTHTNTKSSSTISSPQSTNTTTQSTPGSTGSTESTPQSTPGSTGIQRYDMNNIPNCNECIVGLDNLDEQIEILNELYLKGKIKSVGLSNETVWGIYRMKTHPNRKFKLSCIQTLYNLLHRNELESNGIVEASLKENFNCPIIAYGTLAGGILTGKYLDPERINPLDEFPEDYGHLSYGPSNSRCNLFPQTYHTHRTVWCQHVTGEYMKLARTYGLTLSQLAHSYTFSRPFICSSIIGPRSIGQLYETISSLNYPVTKELEDDIHEIFLRYRAVTMGGPQFLTKIDEFEVPVSQNDIMKNGLLPIWSGGSHWSMDHIPSFDKLFYLHNKKDELIHIKRIFGLLDKPNDSNWANYRCWIERTNEHLPGEYFALKESKLFCWDTMKIENITLINKTEEEIKSDDTSDFHFYWKSGKIYVGPTTEAIYNFYNDKEAQYNIIKQREESIKKAMNIKQFDEDMKIWSPIDVDLVYKRLMERHLINPLNVYELEELLYDFMIQGKELTNEEKNCEKFAYFNKQINYLNTSNQLHSLD</sequence>
<dbReference type="GO" id="GO:0016491">
    <property type="term" value="F:oxidoreductase activity"/>
    <property type="evidence" value="ECO:0007669"/>
    <property type="project" value="UniProtKB-KW"/>
</dbReference>
<keyword evidence="1" id="KW-0560">Oxidoreductase</keyword>
<dbReference type="OMA" id="YNLLHRN"/>
<dbReference type="KEGG" id="tan:TA03910"/>